<feature type="disulfide bond" evidence="17">
    <location>
        <begin position="481"/>
        <end position="525"/>
    </location>
</feature>
<feature type="disulfide bond" evidence="17">
    <location>
        <begin position="486"/>
        <end position="495"/>
    </location>
</feature>
<dbReference type="InterPro" id="IPR032695">
    <property type="entry name" value="Integrin_dom_sf"/>
</dbReference>
<dbReference type="PROSITE" id="PS00243">
    <property type="entry name" value="I_EGF_1"/>
    <property type="match status" value="2"/>
</dbReference>
<dbReference type="AlphaFoldDB" id="A0A8B7PPE5"/>
<dbReference type="GeneID" id="108683100"/>
<comment type="similarity">
    <text evidence="2 18">Belongs to the integrin beta chain family.</text>
</comment>
<feature type="disulfide bond" evidence="17">
    <location>
        <begin position="497"/>
        <end position="515"/>
    </location>
</feature>
<evidence type="ECO:0000256" key="12">
    <source>
        <dbReference type="ARBA" id="ARBA00022989"/>
    </source>
</evidence>
<evidence type="ECO:0000313" key="25">
    <source>
        <dbReference type="RefSeq" id="XP_018027870.1"/>
    </source>
</evidence>
<protein>
    <recommendedName>
        <fullName evidence="18">Integrin beta</fullName>
    </recommendedName>
</protein>
<dbReference type="Gene3D" id="2.10.25.10">
    <property type="entry name" value="Laminin"/>
    <property type="match status" value="4"/>
</dbReference>
<feature type="domain" description="Integrin beta subunit tail" evidence="23">
    <location>
        <begin position="644"/>
        <end position="729"/>
    </location>
</feature>
<feature type="disulfide bond" evidence="17">
    <location>
        <begin position="644"/>
        <end position="653"/>
    </location>
</feature>
<keyword evidence="12 19" id="KW-1133">Transmembrane helix</keyword>
<proteinExistence type="inferred from homology"/>
<feature type="disulfide bond" evidence="17">
    <location>
        <begin position="613"/>
        <end position="618"/>
    </location>
</feature>
<evidence type="ECO:0000256" key="13">
    <source>
        <dbReference type="ARBA" id="ARBA00023037"/>
    </source>
</evidence>
<feature type="disulfide bond" evidence="17">
    <location>
        <begin position="650"/>
        <end position="724"/>
    </location>
</feature>
<evidence type="ECO:0000256" key="5">
    <source>
        <dbReference type="ARBA" id="ARBA00022692"/>
    </source>
</evidence>
<keyword evidence="15 17" id="KW-1015">Disulfide bond</keyword>
<keyword evidence="8" id="KW-0677">Repeat</keyword>
<dbReference type="InterPro" id="IPR036349">
    <property type="entry name" value="Integrin_bsu_tail_dom_sf"/>
</dbReference>
<dbReference type="GO" id="GO:0009986">
    <property type="term" value="C:cell surface"/>
    <property type="evidence" value="ECO:0007669"/>
    <property type="project" value="TreeGrafter"/>
</dbReference>
<dbReference type="RefSeq" id="XP_018027870.1">
    <property type="nucleotide sequence ID" value="XM_018172381.2"/>
</dbReference>
<evidence type="ECO:0000259" key="22">
    <source>
        <dbReference type="SMART" id="SM01241"/>
    </source>
</evidence>
<evidence type="ECO:0000256" key="1">
    <source>
        <dbReference type="ARBA" id="ARBA00004251"/>
    </source>
</evidence>
<name>A0A8B7PPE5_HYAAZ</name>
<dbReference type="InterPro" id="IPR012896">
    <property type="entry name" value="Integrin_bsu_tail"/>
</dbReference>
<dbReference type="SUPFAM" id="SSF69687">
    <property type="entry name" value="Integrin beta tail domain"/>
    <property type="match status" value="1"/>
</dbReference>
<dbReference type="Pfam" id="PF00362">
    <property type="entry name" value="Integrin_beta"/>
    <property type="match status" value="1"/>
</dbReference>
<dbReference type="PANTHER" id="PTHR10082:SF60">
    <property type="entry name" value="INTEGRIN BETA-PS"/>
    <property type="match status" value="1"/>
</dbReference>
<keyword evidence="3" id="KW-1003">Cell membrane</keyword>
<dbReference type="Gene3D" id="3.40.50.410">
    <property type="entry name" value="von Willebrand factor, type A domain"/>
    <property type="match status" value="1"/>
</dbReference>
<evidence type="ECO:0000256" key="14">
    <source>
        <dbReference type="ARBA" id="ARBA00023136"/>
    </source>
</evidence>
<dbReference type="SUPFAM" id="SSF69179">
    <property type="entry name" value="Integrin domains"/>
    <property type="match status" value="1"/>
</dbReference>
<feature type="disulfide bond" evidence="17">
    <location>
        <begin position="550"/>
        <end position="555"/>
    </location>
</feature>
<keyword evidence="5 18" id="KW-0812">Transmembrane</keyword>
<dbReference type="OrthoDB" id="410592at2759"/>
<evidence type="ECO:0000256" key="16">
    <source>
        <dbReference type="ARBA" id="ARBA00023180"/>
    </source>
</evidence>
<feature type="domain" description="Integrin beta subunit VWA" evidence="21">
    <location>
        <begin position="36"/>
        <end position="458"/>
    </location>
</feature>
<dbReference type="Pfam" id="PF07974">
    <property type="entry name" value="EGF_2"/>
    <property type="match status" value="1"/>
</dbReference>
<keyword evidence="4" id="KW-0245">EGF-like domain</keyword>
<dbReference type="InterPro" id="IPR002369">
    <property type="entry name" value="Integrin_bsu_VWA"/>
</dbReference>
<dbReference type="SMART" id="SM01242">
    <property type="entry name" value="Integrin_B_tail"/>
    <property type="match status" value="1"/>
</dbReference>
<dbReference type="PANTHER" id="PTHR10082">
    <property type="entry name" value="INTEGRIN BETA SUBUNIT"/>
    <property type="match status" value="1"/>
</dbReference>
<dbReference type="InterPro" id="IPR040622">
    <property type="entry name" value="EGF_integrin_1"/>
</dbReference>
<dbReference type="GO" id="GO:0008305">
    <property type="term" value="C:integrin complex"/>
    <property type="evidence" value="ECO:0007669"/>
    <property type="project" value="TreeGrafter"/>
</dbReference>
<feature type="disulfide bond" evidence="17">
    <location>
        <begin position="49"/>
        <end position="62"/>
    </location>
</feature>
<dbReference type="InterPro" id="IPR013111">
    <property type="entry name" value="EGF_extracell"/>
</dbReference>
<keyword evidence="9" id="KW-0106">Calcium</keyword>
<dbReference type="InterPro" id="IPR015812">
    <property type="entry name" value="Integrin_bsu"/>
</dbReference>
<dbReference type="Gene3D" id="2.60.40.1510">
    <property type="entry name" value="ntegrin, alpha v. Chain A, domain 3"/>
    <property type="match status" value="1"/>
</dbReference>
<dbReference type="SUPFAM" id="SSF53300">
    <property type="entry name" value="vWA-like"/>
    <property type="match status" value="1"/>
</dbReference>
<evidence type="ECO:0000256" key="7">
    <source>
        <dbReference type="ARBA" id="ARBA00022729"/>
    </source>
</evidence>
<evidence type="ECO:0000256" key="20">
    <source>
        <dbReference type="SAM" id="SignalP"/>
    </source>
</evidence>
<feature type="disulfide bond" evidence="17">
    <location>
        <begin position="533"/>
        <end position="568"/>
    </location>
</feature>
<comment type="subcellular location">
    <subcellularLocation>
        <location evidence="1 18">Cell membrane</location>
        <topology evidence="1 18">Single-pass type I membrane protein</topology>
    </subcellularLocation>
</comment>
<feature type="disulfide bond" evidence="17">
    <location>
        <begin position="531"/>
        <end position="536"/>
    </location>
</feature>
<feature type="disulfide bond" evidence="17">
    <location>
        <begin position="581"/>
        <end position="590"/>
    </location>
</feature>
<evidence type="ECO:0000256" key="3">
    <source>
        <dbReference type="ARBA" id="ARBA00022475"/>
    </source>
</evidence>
<dbReference type="GO" id="GO:0005178">
    <property type="term" value="F:integrin binding"/>
    <property type="evidence" value="ECO:0007669"/>
    <property type="project" value="TreeGrafter"/>
</dbReference>
<evidence type="ECO:0000256" key="18">
    <source>
        <dbReference type="RuleBase" id="RU000633"/>
    </source>
</evidence>
<keyword evidence="14 19" id="KW-0472">Membrane</keyword>
<keyword evidence="11 18" id="KW-0130">Cell adhesion</keyword>
<dbReference type="PROSITE" id="PS52047">
    <property type="entry name" value="I_EGF_2"/>
    <property type="match status" value="1"/>
</dbReference>
<evidence type="ECO:0000256" key="11">
    <source>
        <dbReference type="ARBA" id="ARBA00022889"/>
    </source>
</evidence>
<dbReference type="FunFam" id="3.40.50.410:FF:000002">
    <property type="entry name" value="Integrin beta"/>
    <property type="match status" value="1"/>
</dbReference>
<keyword evidence="6" id="KW-0479">Metal-binding</keyword>
<dbReference type="Pfam" id="PF08725">
    <property type="entry name" value="Integrin_b_cyt"/>
    <property type="match status" value="1"/>
</dbReference>
<dbReference type="FunFam" id="2.10.25.10:FF:000036">
    <property type="entry name" value="Integrin beta"/>
    <property type="match status" value="1"/>
</dbReference>
<feature type="disulfide bond" evidence="17">
    <location>
        <begin position="620"/>
        <end position="633"/>
    </location>
</feature>
<feature type="disulfide bond" evidence="17">
    <location>
        <begin position="592"/>
        <end position="598"/>
    </location>
</feature>
<dbReference type="GO" id="GO:0005925">
    <property type="term" value="C:focal adhesion"/>
    <property type="evidence" value="ECO:0007669"/>
    <property type="project" value="TreeGrafter"/>
</dbReference>
<keyword evidence="13 18" id="KW-0401">Integrin</keyword>
<dbReference type="SMART" id="SM00187">
    <property type="entry name" value="INB"/>
    <property type="match status" value="1"/>
</dbReference>
<keyword evidence="7 20" id="KW-0732">Signal</keyword>
<feature type="disulfide bond" evidence="17">
    <location>
        <begin position="576"/>
        <end position="607"/>
    </location>
</feature>
<feature type="disulfide bond" evidence="17">
    <location>
        <begin position="40"/>
        <end position="71"/>
    </location>
</feature>
<feature type="disulfide bond" evidence="17">
    <location>
        <begin position="393"/>
        <end position="406"/>
    </location>
</feature>
<accession>A0A8B7PPE5</accession>
<evidence type="ECO:0000256" key="9">
    <source>
        <dbReference type="ARBA" id="ARBA00022837"/>
    </source>
</evidence>
<dbReference type="GO" id="GO:0046872">
    <property type="term" value="F:metal ion binding"/>
    <property type="evidence" value="ECO:0007669"/>
    <property type="project" value="UniProtKB-KW"/>
</dbReference>
<dbReference type="KEGG" id="hazt:108683100"/>
<feature type="disulfide bond" evidence="17">
    <location>
        <begin position="37"/>
        <end position="46"/>
    </location>
</feature>
<feature type="disulfide bond" evidence="17">
    <location>
        <begin position="574"/>
        <end position="579"/>
    </location>
</feature>
<sequence length="803" mass="87797">MVGDMWRWLLVVVVVAHHTTDGQMLGDRRCQTYDDSCSSCIQAPGCQWCSAFAGNSSNRNRCSSSLNSNTCSSIVNPQNKHQVLTNRPLTEVLKSEQTSRDIVQLAPQAIYLQLRKGEPYNISVRFRLAMDYPVDLYYLMDLSNSMRDDKENLANLGKSLAETMRNLTSQFKLGFGSYVDKVVMPYANIHPLRIQSPCTDCATPYSFRNNLPLDADYRKFTEYVRKTPISGNVDAPEGGLDALLQAMVCWEQIGWRKQARRLLILSTDATFHHAGDGRLAGIVTPHDGRCYLNATGEYTHYDRLDYPSIAQINAAARDNQVNIIFAVSRHGELYKALSDQIAYSSHGMLDSSSSNVVALVRDQYNLISSEVKLTDTSSTIPGTPLSIRYFSSCLDKGAAPRLTASCRGIKEGDEVEFIAQITAEDIPEDEARRSFTVNITTFQDTLTLQVQLLANCDCELPTAPGREPNSAQCSGVGTLQCGVCQCPDLYYGNKCQCSRDRSRDTDNSAENAAQCLADPKEGEVCSGQGVCECGECICNSPSLSGKYCECNSNLCLASTGMTGQSEPCSGRGRCDCGVCACHQGWSGKFCECPDAQSCIMPGTFDECSGRGECACGVCSCHSIDDVLYTGRYCEECSTCSSGKCLEFRDCVQCRVFRTGPLAGSACSNCTSRPRVLSNLDAQVEAGARLCTFVDESTGCDYNFTYEYRASSQDYLLFAQETQQCPEALDVLGVVLGVIGGVVAIGLLTLLLWKVLTTIHDRREFAKFENERKNVQFGTAKSPIYKPATGTFVNPAFAGAGGSQ</sequence>
<dbReference type="Pfam" id="PF07965">
    <property type="entry name" value="Integrin_B_tail"/>
    <property type="match status" value="1"/>
</dbReference>
<dbReference type="SMART" id="SM01241">
    <property type="entry name" value="Integrin_b_cyt"/>
    <property type="match status" value="1"/>
</dbReference>
<dbReference type="PIRSF" id="PIRSF002512">
    <property type="entry name" value="Integrin_B"/>
    <property type="match status" value="1"/>
</dbReference>
<dbReference type="GO" id="GO:0007160">
    <property type="term" value="P:cell-matrix adhesion"/>
    <property type="evidence" value="ECO:0007669"/>
    <property type="project" value="TreeGrafter"/>
</dbReference>
<evidence type="ECO:0000256" key="10">
    <source>
        <dbReference type="ARBA" id="ARBA00022842"/>
    </source>
</evidence>
<organism evidence="24 25">
    <name type="scientific">Hyalella azteca</name>
    <name type="common">Amphipod</name>
    <dbReference type="NCBI Taxonomy" id="294128"/>
    <lineage>
        <taxon>Eukaryota</taxon>
        <taxon>Metazoa</taxon>
        <taxon>Ecdysozoa</taxon>
        <taxon>Arthropoda</taxon>
        <taxon>Crustacea</taxon>
        <taxon>Multicrustacea</taxon>
        <taxon>Malacostraca</taxon>
        <taxon>Eumalacostraca</taxon>
        <taxon>Peracarida</taxon>
        <taxon>Amphipoda</taxon>
        <taxon>Senticaudata</taxon>
        <taxon>Talitrida</taxon>
        <taxon>Talitroidea</taxon>
        <taxon>Hyalellidae</taxon>
        <taxon>Hyalella</taxon>
    </lineage>
</organism>
<evidence type="ECO:0000256" key="17">
    <source>
        <dbReference type="PIRSR" id="PIRSR002512-1"/>
    </source>
</evidence>
<keyword evidence="24" id="KW-1185">Reference proteome</keyword>
<dbReference type="InterPro" id="IPR057243">
    <property type="entry name" value="Integrin_I-EGF_CS"/>
</dbReference>
<evidence type="ECO:0000256" key="19">
    <source>
        <dbReference type="SAM" id="Phobius"/>
    </source>
</evidence>
<feature type="transmembrane region" description="Helical" evidence="19">
    <location>
        <begin position="730"/>
        <end position="752"/>
    </location>
</feature>
<keyword evidence="16" id="KW-0325">Glycoprotein</keyword>
<feature type="signal peptide" evidence="20">
    <location>
        <begin position="1"/>
        <end position="22"/>
    </location>
</feature>
<dbReference type="InterPro" id="IPR057073">
    <property type="entry name" value="EGF_integrin_2"/>
</dbReference>
<feature type="domain" description="Integrin beta subunit cytoplasmic" evidence="22">
    <location>
        <begin position="753"/>
        <end position="799"/>
    </location>
</feature>
<feature type="disulfide bond" evidence="17">
    <location>
        <begin position="615"/>
        <end position="666"/>
    </location>
</feature>
<evidence type="ECO:0000259" key="23">
    <source>
        <dbReference type="SMART" id="SM01242"/>
    </source>
</evidence>
<dbReference type="GO" id="GO:0033627">
    <property type="term" value="P:cell adhesion mediated by integrin"/>
    <property type="evidence" value="ECO:0007669"/>
    <property type="project" value="TreeGrafter"/>
</dbReference>
<feature type="disulfide bond" evidence="17">
    <location>
        <begin position="249"/>
        <end position="290"/>
    </location>
</feature>
<dbReference type="InterPro" id="IPR036465">
    <property type="entry name" value="vWFA_dom_sf"/>
</dbReference>
<keyword evidence="10" id="KW-0460">Magnesium</keyword>
<reference evidence="25" key="1">
    <citation type="submission" date="2025-08" db="UniProtKB">
        <authorList>
            <consortium name="RefSeq"/>
        </authorList>
    </citation>
    <scope>IDENTIFICATION</scope>
    <source>
        <tissue evidence="25">Whole organism</tissue>
    </source>
</reference>
<evidence type="ECO:0000313" key="24">
    <source>
        <dbReference type="Proteomes" id="UP000694843"/>
    </source>
</evidence>
<feature type="chain" id="PRO_5034512822" description="Integrin beta" evidence="20">
    <location>
        <begin position="23"/>
        <end position="803"/>
    </location>
</feature>
<evidence type="ECO:0000259" key="21">
    <source>
        <dbReference type="SMART" id="SM00187"/>
    </source>
</evidence>
<evidence type="ECO:0000256" key="8">
    <source>
        <dbReference type="ARBA" id="ARBA00022737"/>
    </source>
</evidence>
<dbReference type="Pfam" id="PF23105">
    <property type="entry name" value="EGF_integrin"/>
    <property type="match status" value="2"/>
</dbReference>
<dbReference type="GO" id="GO:0007229">
    <property type="term" value="P:integrin-mediated signaling pathway"/>
    <property type="evidence" value="ECO:0007669"/>
    <property type="project" value="UniProtKB-KW"/>
</dbReference>
<evidence type="ECO:0000256" key="15">
    <source>
        <dbReference type="ARBA" id="ARBA00023157"/>
    </source>
</evidence>
<dbReference type="GO" id="GO:0016477">
    <property type="term" value="P:cell migration"/>
    <property type="evidence" value="ECO:0007669"/>
    <property type="project" value="TreeGrafter"/>
</dbReference>
<dbReference type="InterPro" id="IPR014836">
    <property type="entry name" value="Integrin_bsu_cyt_dom"/>
</dbReference>
<evidence type="ECO:0000256" key="6">
    <source>
        <dbReference type="ARBA" id="ARBA00022723"/>
    </source>
</evidence>
<feature type="disulfide bond" evidence="17">
    <location>
        <begin position="198"/>
        <end position="201"/>
    </location>
</feature>
<dbReference type="GO" id="GO:0007157">
    <property type="term" value="P:heterophilic cell-cell adhesion via plasma membrane cell adhesion molecules"/>
    <property type="evidence" value="ECO:0007669"/>
    <property type="project" value="UniProtKB-ARBA"/>
</dbReference>
<feature type="disulfide bond" evidence="17">
    <location>
        <begin position="538"/>
        <end position="548"/>
    </location>
</feature>
<gene>
    <name evidence="25" type="primary">LOC108683100</name>
</gene>
<dbReference type="Gene3D" id="1.20.5.100">
    <property type="entry name" value="Cytochrome c1, transmembrane anchor, C-terminal"/>
    <property type="match status" value="1"/>
</dbReference>
<evidence type="ECO:0000256" key="2">
    <source>
        <dbReference type="ARBA" id="ARBA00007449"/>
    </source>
</evidence>
<dbReference type="Gene3D" id="4.10.1240.30">
    <property type="match status" value="1"/>
</dbReference>
<dbReference type="Proteomes" id="UP000694843">
    <property type="component" value="Unplaced"/>
</dbReference>
<dbReference type="PRINTS" id="PR01186">
    <property type="entry name" value="INTEGRINB"/>
</dbReference>
<dbReference type="OMA" id="TCGVCQC"/>
<evidence type="ECO:0000256" key="4">
    <source>
        <dbReference type="ARBA" id="ARBA00022536"/>
    </source>
</evidence>
<dbReference type="Pfam" id="PF18372">
    <property type="entry name" value="I-EGF_1"/>
    <property type="match status" value="1"/>
</dbReference>